<dbReference type="InterPro" id="IPR039177">
    <property type="entry name" value="SMG9"/>
</dbReference>
<gene>
    <name evidence="6" type="ORF">FSB_LOCUS33074</name>
</gene>
<protein>
    <recommendedName>
        <fullName evidence="5">Reverse transcriptase zinc-binding domain-containing protein</fullName>
    </recommendedName>
</protein>
<dbReference type="PANTHER" id="PTHR14270:SF0">
    <property type="entry name" value="NONSENSE-MEDIATED MRNA DECAY FACTOR SMG9"/>
    <property type="match status" value="1"/>
</dbReference>
<evidence type="ECO:0000256" key="4">
    <source>
        <dbReference type="SAM" id="Phobius"/>
    </source>
</evidence>
<feature type="transmembrane region" description="Helical" evidence="4">
    <location>
        <begin position="756"/>
        <end position="774"/>
    </location>
</feature>
<keyword evidence="4" id="KW-0812">Transmembrane</keyword>
<evidence type="ECO:0000259" key="5">
    <source>
        <dbReference type="Pfam" id="PF13966"/>
    </source>
</evidence>
<evidence type="ECO:0000256" key="1">
    <source>
        <dbReference type="ARBA" id="ARBA00007712"/>
    </source>
</evidence>
<organism evidence="6">
    <name type="scientific">Fagus sylvatica</name>
    <name type="common">Beechnut</name>
    <dbReference type="NCBI Taxonomy" id="28930"/>
    <lineage>
        <taxon>Eukaryota</taxon>
        <taxon>Viridiplantae</taxon>
        <taxon>Streptophyta</taxon>
        <taxon>Embryophyta</taxon>
        <taxon>Tracheophyta</taxon>
        <taxon>Spermatophyta</taxon>
        <taxon>Magnoliopsida</taxon>
        <taxon>eudicotyledons</taxon>
        <taxon>Gunneridae</taxon>
        <taxon>Pentapetalae</taxon>
        <taxon>rosids</taxon>
        <taxon>fabids</taxon>
        <taxon>Fagales</taxon>
        <taxon>Fagaceae</taxon>
        <taxon>Fagus</taxon>
    </lineage>
</organism>
<dbReference type="PANTHER" id="PTHR14270">
    <property type="entry name" value="NONSENSE-MEDIATED MRNA DECAY FACTOR SMG9"/>
    <property type="match status" value="1"/>
</dbReference>
<dbReference type="EMBL" id="OIVN01002627">
    <property type="protein sequence ID" value="SPD05192.1"/>
    <property type="molecule type" value="Genomic_DNA"/>
</dbReference>
<dbReference type="GO" id="GO:0000184">
    <property type="term" value="P:nuclear-transcribed mRNA catabolic process, nonsense-mediated decay"/>
    <property type="evidence" value="ECO:0007669"/>
    <property type="project" value="UniProtKB-KW"/>
</dbReference>
<feature type="region of interest" description="Disordered" evidence="3">
    <location>
        <begin position="353"/>
        <end position="373"/>
    </location>
</feature>
<keyword evidence="2" id="KW-0866">Nonsense-mediated mRNA decay</keyword>
<keyword evidence="4" id="KW-0472">Membrane</keyword>
<keyword evidence="4" id="KW-1133">Transmembrane helix</keyword>
<feature type="transmembrane region" description="Helical" evidence="4">
    <location>
        <begin position="724"/>
        <end position="750"/>
    </location>
</feature>
<dbReference type="SUPFAM" id="SSF52540">
    <property type="entry name" value="P-loop containing nucleoside triphosphate hydrolases"/>
    <property type="match status" value="2"/>
</dbReference>
<feature type="domain" description="Reverse transcriptase zinc-binding" evidence="5">
    <location>
        <begin position="641"/>
        <end position="725"/>
    </location>
</feature>
<evidence type="ECO:0000313" key="6">
    <source>
        <dbReference type="EMBL" id="SPD05192.1"/>
    </source>
</evidence>
<dbReference type="AlphaFoldDB" id="A0A2N9GZM6"/>
<sequence length="825" mass="93131">MELICGGMENQTLQQLQHHHPLKILLAKPGLVTGGQVASKFGRGVFGDEETASLWSHLPPIGSLNVLFDSWDFHIDHFLLNSTTDHSPTPPNGWFIDPLPFPPKILAKPGLVTGGPVAGKFGRGGSGDDETASLRSRLPPIGSLNLLSDSWDFHIDRFLPFLTENTDFTVVGVIGPPGVGKSTIMNELYGFDATSPGMLPAFGIESEDSRAMARHCSIGIEPRISADRIILLDTQPVFSPSVLAEIMRPDGSSTISVLSGESLSAELAHELMSIQHMLITVEIEGSNELVLFCHAARNPSSLVFSWHPFVIILFVTCLNVLLAFKCGSQAYLMIDFRVVVDLLKHGIPDPSSLIPSHSQSSTLGPEKENEDKVHESEEYMVAPVFVHTKLHDQDLTPRNIVQLRKAILQYFSMSSFMRDKTGNMTKDQPFSSVASSAQSNDPHSMWPNLFVIPLKNKDDSPRGQYESYNSTLWNMRDQVISMKGPSFARTVSERDWLKNAAKIWELVKSSPIIAEYSKTLQSSGSLWKHIRQGWDRFSSHLKFVLGCGSRIRFWLDIWCGEVPLSRAFPLLFRIAQSKEARVADYLCWQNGVPHWDVRFNRLLHDWEVETFQVMIGLLYSVKVHQHQEDRVCWGPSRSGCFEVKSYYKILSLNTSLRFPWKSIWKVGAPPRVAFFVWTAAHGKILTMDNLRKRRICIVDWCCMCKHSGESPNHLLLQCETAQSLWSMVFCLFGVIWVMPGSVVEVMASWMGSFRKSIHADVWGAVPLCVMWVLWRERNLRVFEGQERTVLELKLVLLRTLFDWLHCSSSYSPSYFEEFLDSCTLL</sequence>
<dbReference type="InterPro" id="IPR026960">
    <property type="entry name" value="RVT-Znf"/>
</dbReference>
<dbReference type="Pfam" id="PF13966">
    <property type="entry name" value="zf-RVT"/>
    <property type="match status" value="1"/>
</dbReference>
<evidence type="ECO:0000256" key="3">
    <source>
        <dbReference type="SAM" id="MobiDB-lite"/>
    </source>
</evidence>
<comment type="similarity">
    <text evidence="1">Belongs to the SMG9 family.</text>
</comment>
<feature type="transmembrane region" description="Helical" evidence="4">
    <location>
        <begin position="306"/>
        <end position="324"/>
    </location>
</feature>
<evidence type="ECO:0000256" key="2">
    <source>
        <dbReference type="ARBA" id="ARBA00023161"/>
    </source>
</evidence>
<reference evidence="6" key="1">
    <citation type="submission" date="2018-02" db="EMBL/GenBank/DDBJ databases">
        <authorList>
            <person name="Cohen D.B."/>
            <person name="Kent A.D."/>
        </authorList>
    </citation>
    <scope>NUCLEOTIDE SEQUENCE</scope>
</reference>
<name>A0A2N9GZM6_FAGSY</name>
<dbReference type="InterPro" id="IPR027417">
    <property type="entry name" value="P-loop_NTPase"/>
</dbReference>
<accession>A0A2N9GZM6</accession>
<proteinExistence type="inferred from homology"/>